<feature type="region of interest" description="Disordered" evidence="1">
    <location>
        <begin position="1"/>
        <end position="52"/>
    </location>
</feature>
<organism evidence="2 3">
    <name type="scientific">Chloebia gouldiae</name>
    <name type="common">Gouldian finch</name>
    <name type="synonym">Erythrura gouldiae</name>
    <dbReference type="NCBI Taxonomy" id="44316"/>
    <lineage>
        <taxon>Eukaryota</taxon>
        <taxon>Metazoa</taxon>
        <taxon>Chordata</taxon>
        <taxon>Craniata</taxon>
        <taxon>Vertebrata</taxon>
        <taxon>Euteleostomi</taxon>
        <taxon>Archelosauria</taxon>
        <taxon>Archosauria</taxon>
        <taxon>Dinosauria</taxon>
        <taxon>Saurischia</taxon>
        <taxon>Theropoda</taxon>
        <taxon>Coelurosauria</taxon>
        <taxon>Aves</taxon>
        <taxon>Neognathae</taxon>
        <taxon>Neoaves</taxon>
        <taxon>Telluraves</taxon>
        <taxon>Australaves</taxon>
        <taxon>Passeriformes</taxon>
        <taxon>Passeroidea</taxon>
        <taxon>Passeridae</taxon>
        <taxon>Chloebia</taxon>
    </lineage>
</organism>
<evidence type="ECO:0000256" key="1">
    <source>
        <dbReference type="SAM" id="MobiDB-lite"/>
    </source>
</evidence>
<keyword evidence="3" id="KW-1185">Reference proteome</keyword>
<dbReference type="OrthoDB" id="9424252at2759"/>
<dbReference type="EMBL" id="QUSF01001711">
    <property type="protein sequence ID" value="RLV63914.1"/>
    <property type="molecule type" value="Genomic_DNA"/>
</dbReference>
<gene>
    <name evidence="2" type="ORF">DV515_00017788</name>
</gene>
<name>A0A3L8Q9A8_CHLGU</name>
<evidence type="ECO:0000313" key="3">
    <source>
        <dbReference type="Proteomes" id="UP000276834"/>
    </source>
</evidence>
<protein>
    <submittedName>
        <fullName evidence="2">Uncharacterized protein</fullName>
    </submittedName>
</protein>
<proteinExistence type="predicted"/>
<feature type="compositionally biased region" description="Pro residues" evidence="1">
    <location>
        <begin position="35"/>
        <end position="47"/>
    </location>
</feature>
<reference evidence="2 3" key="1">
    <citation type="journal article" date="2018" name="Proc. R. Soc. B">
        <title>A non-coding region near Follistatin controls head colour polymorphism in the Gouldian finch.</title>
        <authorList>
            <person name="Toomey M.B."/>
            <person name="Marques C.I."/>
            <person name="Andrade P."/>
            <person name="Araujo P.M."/>
            <person name="Sabatino S."/>
            <person name="Gazda M.A."/>
            <person name="Afonso S."/>
            <person name="Lopes R.J."/>
            <person name="Corbo J.C."/>
            <person name="Carneiro M."/>
        </authorList>
    </citation>
    <scope>NUCLEOTIDE SEQUENCE [LARGE SCALE GENOMIC DNA]</scope>
    <source>
        <strain evidence="2">Red01</strain>
        <tissue evidence="2">Muscle</tissue>
    </source>
</reference>
<comment type="caution">
    <text evidence="2">The sequence shown here is derived from an EMBL/GenBank/DDBJ whole genome shotgun (WGS) entry which is preliminary data.</text>
</comment>
<dbReference type="AlphaFoldDB" id="A0A3L8Q9A8"/>
<dbReference type="Proteomes" id="UP000276834">
    <property type="component" value="Unassembled WGS sequence"/>
</dbReference>
<accession>A0A3L8Q9A8</accession>
<evidence type="ECO:0000313" key="2">
    <source>
        <dbReference type="EMBL" id="RLV63914.1"/>
    </source>
</evidence>
<sequence>MGSHGGGWEPPKHTGGVGGTPQTGLSPLGGYWGVPRPPPRSAPPHPPGVVGDFGVPPCPPQLCHPPSLSPTWGSLWWLLHRTSLVHPEVEFHFCVSIHGNVTSRTLSPETPWAQAGTRLRVQSRHFTG</sequence>